<feature type="region of interest" description="Disordered" evidence="1">
    <location>
        <begin position="107"/>
        <end position="127"/>
    </location>
</feature>
<feature type="compositionally biased region" description="Gly residues" evidence="1">
    <location>
        <begin position="292"/>
        <end position="306"/>
    </location>
</feature>
<gene>
    <name evidence="3" type="ORF">PCOR1329_LOCUS63730</name>
</gene>
<accession>A0ABN9W3J4</accession>
<dbReference type="Proteomes" id="UP001189429">
    <property type="component" value="Unassembled WGS sequence"/>
</dbReference>
<evidence type="ECO:0000313" key="3">
    <source>
        <dbReference type="EMBL" id="CAK0880645.1"/>
    </source>
</evidence>
<evidence type="ECO:0000256" key="2">
    <source>
        <dbReference type="SAM" id="Phobius"/>
    </source>
</evidence>
<dbReference type="InterPro" id="IPR007146">
    <property type="entry name" value="Sas10/Utp3/C1D"/>
</dbReference>
<feature type="region of interest" description="Disordered" evidence="1">
    <location>
        <begin position="226"/>
        <end position="312"/>
    </location>
</feature>
<dbReference type="Pfam" id="PF04000">
    <property type="entry name" value="Sas10_Utp3"/>
    <property type="match status" value="1"/>
</dbReference>
<keyword evidence="4" id="KW-1185">Reference proteome</keyword>
<sequence length="476" mass="51854">MASAEGGGARPAAGSAAYVDVKVQLLLGYLVCLVYYLLLKTRGLPVRDHPVVLRLIWIRTLLEKMRPVDQRLQYQMSRLLQALDAPAGAKGGDGDLKSLKPGELAANVEDEEGDEDEAAPVEADDDGIYKPPMIAQVEYTGDHVSMQERAEKDLERAKGRLERSEFVRSLRAEFTEAPHEVHGSYQSSRAEKAARKMTEQQEYEEERMVRLRTSKRDLKAQRRMLRETRAESGGAVSLDDATADFRELSRAGPPKGGGRGRKAGARGGSALQEFQNATERARQARRLVGSARDGGGPGKKGGGGKDGLPQAGLPVRCSGPARSDKMKAALIIFSPGGAAARAFAVVNVSAAIGAPVVGRAECAAQWRAQVRKLRILGALAPWVERYQMEVFNRAQFLTELRGRGRLFFVFVGSLAITQCVMCLLFFVGIWNLFMGVVCVMMSYGINPVLPSDPRLAPQPGMSFEPQNQAPLNNQGF</sequence>
<protein>
    <submittedName>
        <fullName evidence="3">Uncharacterized protein</fullName>
    </submittedName>
</protein>
<keyword evidence="2" id="KW-0472">Membrane</keyword>
<feature type="transmembrane region" description="Helical" evidence="2">
    <location>
        <begin position="406"/>
        <end position="426"/>
    </location>
</feature>
<proteinExistence type="predicted"/>
<evidence type="ECO:0000256" key="1">
    <source>
        <dbReference type="SAM" id="MobiDB-lite"/>
    </source>
</evidence>
<name>A0ABN9W3J4_9DINO</name>
<keyword evidence="2" id="KW-0812">Transmembrane</keyword>
<comment type="caution">
    <text evidence="3">The sequence shown here is derived from an EMBL/GenBank/DDBJ whole genome shotgun (WGS) entry which is preliminary data.</text>
</comment>
<dbReference type="PANTHER" id="PTHR13237">
    <property type="entry name" value="SOMETHING ABOUT SILENCING PROTEIN 10-RELATED"/>
    <property type="match status" value="1"/>
</dbReference>
<feature type="compositionally biased region" description="Acidic residues" evidence="1">
    <location>
        <begin position="108"/>
        <end position="126"/>
    </location>
</feature>
<dbReference type="PANTHER" id="PTHR13237:SF9">
    <property type="entry name" value="NEUROGUIDIN"/>
    <property type="match status" value="1"/>
</dbReference>
<evidence type="ECO:0000313" key="4">
    <source>
        <dbReference type="Proteomes" id="UP001189429"/>
    </source>
</evidence>
<dbReference type="EMBL" id="CAUYUJ010018102">
    <property type="protein sequence ID" value="CAK0880645.1"/>
    <property type="molecule type" value="Genomic_DNA"/>
</dbReference>
<reference evidence="3" key="1">
    <citation type="submission" date="2023-10" db="EMBL/GenBank/DDBJ databases">
        <authorList>
            <person name="Chen Y."/>
            <person name="Shah S."/>
            <person name="Dougan E. K."/>
            <person name="Thang M."/>
            <person name="Chan C."/>
        </authorList>
    </citation>
    <scope>NUCLEOTIDE SEQUENCE [LARGE SCALE GENOMIC DNA]</scope>
</reference>
<organism evidence="3 4">
    <name type="scientific">Prorocentrum cordatum</name>
    <dbReference type="NCBI Taxonomy" id="2364126"/>
    <lineage>
        <taxon>Eukaryota</taxon>
        <taxon>Sar</taxon>
        <taxon>Alveolata</taxon>
        <taxon>Dinophyceae</taxon>
        <taxon>Prorocentrales</taxon>
        <taxon>Prorocentraceae</taxon>
        <taxon>Prorocentrum</taxon>
    </lineage>
</organism>
<keyword evidence="2" id="KW-1133">Transmembrane helix</keyword>